<name>A0A242W1Y1_BACTU</name>
<evidence type="ECO:0000313" key="3">
    <source>
        <dbReference type="Proteomes" id="UP000195152"/>
    </source>
</evidence>
<evidence type="ECO:0000256" key="1">
    <source>
        <dbReference type="SAM" id="Phobius"/>
    </source>
</evidence>
<keyword evidence="1" id="KW-0812">Transmembrane</keyword>
<reference evidence="2 3" key="1">
    <citation type="submission" date="2016-10" db="EMBL/GenBank/DDBJ databases">
        <title>Comparative genomics of Bacillus thuringiensis reveals a path to pathogens against multiple invertebrate hosts.</title>
        <authorList>
            <person name="Zheng J."/>
            <person name="Gao Q."/>
            <person name="Liu H."/>
            <person name="Peng D."/>
            <person name="Ruan L."/>
            <person name="Sun M."/>
        </authorList>
    </citation>
    <scope>NUCLEOTIDE SEQUENCE [LARGE SCALE GENOMIC DNA]</scope>
    <source>
        <strain evidence="2">BGSC 4AC1</strain>
    </source>
</reference>
<gene>
    <name evidence="2" type="ORF">BK699_30685</name>
</gene>
<keyword evidence="1" id="KW-0472">Membrane</keyword>
<dbReference type="Proteomes" id="UP000195152">
    <property type="component" value="Unassembled WGS sequence"/>
</dbReference>
<organism evidence="2 3">
    <name type="scientific">Bacillus thuringiensis serovar mexicanensis</name>
    <dbReference type="NCBI Taxonomy" id="180868"/>
    <lineage>
        <taxon>Bacteria</taxon>
        <taxon>Bacillati</taxon>
        <taxon>Bacillota</taxon>
        <taxon>Bacilli</taxon>
        <taxon>Bacillales</taxon>
        <taxon>Bacillaceae</taxon>
        <taxon>Bacillus</taxon>
        <taxon>Bacillus cereus group</taxon>
    </lineage>
</organism>
<protein>
    <submittedName>
        <fullName evidence="2">Uncharacterized protein</fullName>
    </submittedName>
</protein>
<keyword evidence="1" id="KW-1133">Transmembrane helix</keyword>
<feature type="transmembrane region" description="Helical" evidence="1">
    <location>
        <begin position="51"/>
        <end position="84"/>
    </location>
</feature>
<proteinExistence type="predicted"/>
<comment type="caution">
    <text evidence="2">The sequence shown here is derived from an EMBL/GenBank/DDBJ whole genome shotgun (WGS) entry which is preliminary data.</text>
</comment>
<sequence length="112" mass="11838">MICILTVEPNNSAAAVKSGVSYAPCSQDANGITFYFSNAEAKKLSYELTKWSYIGAGVAAVGIIPAAAASVAVGLIAVGLACIANEINYKTTKRVVKIYYSTWNMLKPVQVL</sequence>
<dbReference type="EMBL" id="NFCF01000111">
    <property type="protein sequence ID" value="OTW44554.1"/>
    <property type="molecule type" value="Genomic_DNA"/>
</dbReference>
<evidence type="ECO:0000313" key="2">
    <source>
        <dbReference type="EMBL" id="OTW44554.1"/>
    </source>
</evidence>
<accession>A0A242W1Y1</accession>
<dbReference type="AlphaFoldDB" id="A0A242W1Y1"/>
<dbReference type="RefSeq" id="WP_000562881.1">
    <property type="nucleotide sequence ID" value="NZ_NFCF01000111.1"/>
</dbReference>